<keyword evidence="2" id="KW-1185">Reference proteome</keyword>
<comment type="caution">
    <text evidence="1">The sequence shown here is derived from an EMBL/GenBank/DDBJ whole genome shotgun (WGS) entry which is preliminary data.</text>
</comment>
<evidence type="ECO:0000313" key="1">
    <source>
        <dbReference type="EMBL" id="MFC7219668.1"/>
    </source>
</evidence>
<name>A0ABW2GG08_9ACTN</name>
<dbReference type="EMBL" id="JBHSZO010000023">
    <property type="protein sequence ID" value="MFC7219668.1"/>
    <property type="molecule type" value="Genomic_DNA"/>
</dbReference>
<protein>
    <submittedName>
        <fullName evidence="1">DUF6093 family protein</fullName>
    </submittedName>
</protein>
<dbReference type="Pfam" id="PF19586">
    <property type="entry name" value="DUF6093"/>
    <property type="match status" value="1"/>
</dbReference>
<reference evidence="2" key="1">
    <citation type="journal article" date="2019" name="Int. J. Syst. Evol. Microbiol.">
        <title>The Global Catalogue of Microorganisms (GCM) 10K type strain sequencing project: providing services to taxonomists for standard genome sequencing and annotation.</title>
        <authorList>
            <consortium name="The Broad Institute Genomics Platform"/>
            <consortium name="The Broad Institute Genome Sequencing Center for Infectious Disease"/>
            <person name="Wu L."/>
            <person name="Ma J."/>
        </authorList>
    </citation>
    <scope>NUCLEOTIDE SEQUENCE [LARGE SCALE GENOMIC DNA]</scope>
    <source>
        <strain evidence="2">CGMCC 1.13681</strain>
    </source>
</reference>
<dbReference type="InterPro" id="IPR046075">
    <property type="entry name" value="DUF6093"/>
</dbReference>
<evidence type="ECO:0000313" key="2">
    <source>
        <dbReference type="Proteomes" id="UP001596413"/>
    </source>
</evidence>
<dbReference type="Proteomes" id="UP001596413">
    <property type="component" value="Unassembled WGS sequence"/>
</dbReference>
<dbReference type="RefSeq" id="WP_386415622.1">
    <property type="nucleotide sequence ID" value="NZ_JBHSZO010000023.1"/>
</dbReference>
<gene>
    <name evidence="1" type="ORF">ACFQLX_16075</name>
</gene>
<accession>A0ABW2GG08</accession>
<sequence>MPVDLTQARTDLEALLTDIVRVTRATVQPRLDPHTGEPEPTPIQVVYEGPGAVLSTHGQIAFAQLLGVDWLSQGAAWYRLVTPATAPIALPGDVVEVPTATGGLATRSWLVDDATEASTVEICRATRLTERQLTLLP</sequence>
<proteinExistence type="predicted"/>
<organism evidence="1 2">
    <name type="scientific">Streptomyces polyrhachis</name>
    <dbReference type="NCBI Taxonomy" id="1282885"/>
    <lineage>
        <taxon>Bacteria</taxon>
        <taxon>Bacillati</taxon>
        <taxon>Actinomycetota</taxon>
        <taxon>Actinomycetes</taxon>
        <taxon>Kitasatosporales</taxon>
        <taxon>Streptomycetaceae</taxon>
        <taxon>Streptomyces</taxon>
    </lineage>
</organism>